<dbReference type="EMBL" id="JAVHJS010000004">
    <property type="protein sequence ID" value="KAK2860985.1"/>
    <property type="molecule type" value="Genomic_DNA"/>
</dbReference>
<dbReference type="Pfam" id="PF12931">
    <property type="entry name" value="TPR_Sec16"/>
    <property type="match status" value="1"/>
</dbReference>
<dbReference type="AlphaFoldDB" id="A0AA88T2B6"/>
<dbReference type="GO" id="GO:0004674">
    <property type="term" value="F:protein serine/threonine kinase activity"/>
    <property type="evidence" value="ECO:0007669"/>
    <property type="project" value="UniProtKB-KW"/>
</dbReference>
<dbReference type="PROSITE" id="PS50011">
    <property type="entry name" value="PROTEIN_KINASE_DOM"/>
    <property type="match status" value="1"/>
</dbReference>
<dbReference type="GO" id="GO:0016192">
    <property type="term" value="P:vesicle-mediated transport"/>
    <property type="evidence" value="ECO:0007669"/>
    <property type="project" value="UniProtKB-KW"/>
</dbReference>
<dbReference type="PROSITE" id="PS00107">
    <property type="entry name" value="PROTEIN_KINASE_ATP"/>
    <property type="match status" value="1"/>
</dbReference>
<evidence type="ECO:0000256" key="13">
    <source>
        <dbReference type="ARBA" id="ARBA00048679"/>
    </source>
</evidence>
<protein>
    <recommendedName>
        <fullName evidence="3">non-specific serine/threonine protein kinase</fullName>
        <ecNumber evidence="3">2.7.11.1</ecNumber>
    </recommendedName>
</protein>
<comment type="subcellular location">
    <subcellularLocation>
        <location evidence="1">Endoplasmic reticulum</location>
    </subcellularLocation>
</comment>
<keyword evidence="7 14" id="KW-0547">Nucleotide-binding</keyword>
<keyword evidence="10 14" id="KW-0067">ATP-binding</keyword>
<dbReference type="InterPro" id="IPR017441">
    <property type="entry name" value="Protein_kinase_ATP_BS"/>
</dbReference>
<dbReference type="SMART" id="SM00220">
    <property type="entry name" value="S_TKc"/>
    <property type="match status" value="1"/>
</dbReference>
<evidence type="ECO:0000256" key="14">
    <source>
        <dbReference type="PROSITE-ProRule" id="PRU10141"/>
    </source>
</evidence>
<dbReference type="InterPro" id="IPR011009">
    <property type="entry name" value="Kinase-like_dom_sf"/>
</dbReference>
<evidence type="ECO:0000313" key="18">
    <source>
        <dbReference type="EMBL" id="KAK2860985.1"/>
    </source>
</evidence>
<keyword evidence="6" id="KW-0808">Transferase</keyword>
<organism evidence="18 19">
    <name type="scientific">Tachysurus vachellii</name>
    <name type="common">Darkbarbel catfish</name>
    <name type="synonym">Pelteobagrus vachellii</name>
    <dbReference type="NCBI Taxonomy" id="175792"/>
    <lineage>
        <taxon>Eukaryota</taxon>
        <taxon>Metazoa</taxon>
        <taxon>Chordata</taxon>
        <taxon>Craniata</taxon>
        <taxon>Vertebrata</taxon>
        <taxon>Euteleostomi</taxon>
        <taxon>Actinopterygii</taxon>
        <taxon>Neopterygii</taxon>
        <taxon>Teleostei</taxon>
        <taxon>Ostariophysi</taxon>
        <taxon>Siluriformes</taxon>
        <taxon>Bagridae</taxon>
        <taxon>Tachysurus</taxon>
    </lineage>
</organism>
<keyword evidence="5" id="KW-0723">Serine/threonine-protein kinase</keyword>
<keyword evidence="19" id="KW-1185">Reference proteome</keyword>
<evidence type="ECO:0000256" key="7">
    <source>
        <dbReference type="ARBA" id="ARBA00022741"/>
    </source>
</evidence>
<accession>A0AA88T2B6</accession>
<evidence type="ECO:0000256" key="9">
    <source>
        <dbReference type="ARBA" id="ARBA00022824"/>
    </source>
</evidence>
<keyword evidence="16" id="KW-0472">Membrane</keyword>
<sequence length="657" mass="75928">MPVMSEFYFAFYSDNEPVFLLSLLLTVRSQKPLYSDLQIEKTRIMCTPFEMRTLHAEEGADHHPCRTGQFDDDDDDDDDDNDDKYIPDGQNLQFLGPLMSNKIEKEELIRFIQEKYQGCILHLDELEQQYSYFFWRIMESFRNQNGRLTMDKIARILFNGYRFLRRKGLKIRRVAIQQDWCLPLAGLLCSNTPEDEKRDAVIEMGNEFASRGWIYAAHICYVVAHVWLDSRQKFQLIGCDSEPVSNTALREAIERTEVYEYMLFLSSGYGQPDFQVCKFLHACKLHQAGHTSQALDYCDIIAKVAIKFPQCIHPNTMECFRQFSNELLTEKRQKIPERHMNLYKMLQEENPPSSSSDDDEEFFSCESELQDSDEHVSSDYGDLESRYTIEEILGQGCFGIVYSGVRNEDGKEVAIKCINKRRQCKYITIPGETRSLPLEVALMEMVSRPPQCNNIVALLEWFETPTFFILVMERPNNCMDLLQLCKRFQSPLSESMAQLIMLQVVRAARHCCDRGVLHRDIKTGNLLFSPDTFEVKLIDFGCGDLLTDKPYTSYAGTPNYFPPEWISSCKYFGIPATVWGLGILLYFLVVGQMPFVDFNEIVTAQVPFISSLSDECNNLIAWCLNKDPEMRPSFDEILSHNWLGDRIEDPLAPADPT</sequence>
<gene>
    <name evidence="18" type="ORF">Q7C36_005151</name>
</gene>
<proteinExistence type="inferred from homology"/>
<evidence type="ECO:0000256" key="12">
    <source>
        <dbReference type="ARBA" id="ARBA00047899"/>
    </source>
</evidence>
<keyword evidence="9" id="KW-0256">Endoplasmic reticulum</keyword>
<evidence type="ECO:0000313" key="19">
    <source>
        <dbReference type="Proteomes" id="UP001187315"/>
    </source>
</evidence>
<dbReference type="GO" id="GO:0005524">
    <property type="term" value="F:ATP binding"/>
    <property type="evidence" value="ECO:0007669"/>
    <property type="project" value="UniProtKB-UniRule"/>
</dbReference>
<dbReference type="SUPFAM" id="SSF56112">
    <property type="entry name" value="Protein kinase-like (PK-like)"/>
    <property type="match status" value="1"/>
</dbReference>
<evidence type="ECO:0000256" key="11">
    <source>
        <dbReference type="ARBA" id="ARBA00022892"/>
    </source>
</evidence>
<keyword evidence="16" id="KW-0812">Transmembrane</keyword>
<reference evidence="18" key="1">
    <citation type="submission" date="2023-08" db="EMBL/GenBank/DDBJ databases">
        <title>Pelteobagrus vachellii genome.</title>
        <authorList>
            <person name="Liu H."/>
        </authorList>
    </citation>
    <scope>NUCLEOTIDE SEQUENCE</scope>
    <source>
        <strain evidence="18">PRFRI_2022a</strain>
        <tissue evidence="18">Muscle</tissue>
    </source>
</reference>
<dbReference type="GO" id="GO:0007346">
    <property type="term" value="P:regulation of mitotic cell cycle"/>
    <property type="evidence" value="ECO:0007669"/>
    <property type="project" value="TreeGrafter"/>
</dbReference>
<comment type="catalytic activity">
    <reaction evidence="13">
        <text>L-seryl-[protein] + ATP = O-phospho-L-seryl-[protein] + ADP + H(+)</text>
        <dbReference type="Rhea" id="RHEA:17989"/>
        <dbReference type="Rhea" id="RHEA-COMP:9863"/>
        <dbReference type="Rhea" id="RHEA-COMP:11604"/>
        <dbReference type="ChEBI" id="CHEBI:15378"/>
        <dbReference type="ChEBI" id="CHEBI:29999"/>
        <dbReference type="ChEBI" id="CHEBI:30616"/>
        <dbReference type="ChEBI" id="CHEBI:83421"/>
        <dbReference type="ChEBI" id="CHEBI:456216"/>
        <dbReference type="EC" id="2.7.11.1"/>
    </reaction>
</comment>
<feature type="region of interest" description="Disordered" evidence="15">
    <location>
        <begin position="62"/>
        <end position="83"/>
    </location>
</feature>
<dbReference type="EC" id="2.7.11.1" evidence="3"/>
<comment type="similarity">
    <text evidence="2">Belongs to the protein kinase superfamily. CAMK Ser/Thr protein kinase family. PIM subfamily.</text>
</comment>
<keyword evidence="4" id="KW-0813">Transport</keyword>
<dbReference type="GO" id="GO:0043066">
    <property type="term" value="P:negative regulation of apoptotic process"/>
    <property type="evidence" value="ECO:0007669"/>
    <property type="project" value="TreeGrafter"/>
</dbReference>
<evidence type="ECO:0000256" key="4">
    <source>
        <dbReference type="ARBA" id="ARBA00022448"/>
    </source>
</evidence>
<dbReference type="Pfam" id="PF00069">
    <property type="entry name" value="Pkinase"/>
    <property type="match status" value="1"/>
</dbReference>
<evidence type="ECO:0000256" key="8">
    <source>
        <dbReference type="ARBA" id="ARBA00022777"/>
    </source>
</evidence>
<feature type="binding site" evidence="14">
    <location>
        <position position="416"/>
    </location>
    <ligand>
        <name>ATP</name>
        <dbReference type="ChEBI" id="CHEBI:30616"/>
    </ligand>
</feature>
<comment type="catalytic activity">
    <reaction evidence="12">
        <text>L-threonyl-[protein] + ATP = O-phospho-L-threonyl-[protein] + ADP + H(+)</text>
        <dbReference type="Rhea" id="RHEA:46608"/>
        <dbReference type="Rhea" id="RHEA-COMP:11060"/>
        <dbReference type="Rhea" id="RHEA-COMP:11605"/>
        <dbReference type="ChEBI" id="CHEBI:15378"/>
        <dbReference type="ChEBI" id="CHEBI:30013"/>
        <dbReference type="ChEBI" id="CHEBI:30616"/>
        <dbReference type="ChEBI" id="CHEBI:61977"/>
        <dbReference type="ChEBI" id="CHEBI:456216"/>
        <dbReference type="EC" id="2.7.11.1"/>
    </reaction>
</comment>
<evidence type="ECO:0000256" key="5">
    <source>
        <dbReference type="ARBA" id="ARBA00022527"/>
    </source>
</evidence>
<evidence type="ECO:0000256" key="10">
    <source>
        <dbReference type="ARBA" id="ARBA00022840"/>
    </source>
</evidence>
<evidence type="ECO:0000256" key="6">
    <source>
        <dbReference type="ARBA" id="ARBA00022679"/>
    </source>
</evidence>
<dbReference type="Gene3D" id="3.30.200.20">
    <property type="entry name" value="Phosphorylase Kinase, domain 1"/>
    <property type="match status" value="1"/>
</dbReference>
<dbReference type="PROSITE" id="PS00108">
    <property type="entry name" value="PROTEIN_KINASE_ST"/>
    <property type="match status" value="1"/>
</dbReference>
<evidence type="ECO:0000256" key="15">
    <source>
        <dbReference type="SAM" id="MobiDB-lite"/>
    </source>
</evidence>
<dbReference type="Proteomes" id="UP001187315">
    <property type="component" value="Unassembled WGS sequence"/>
</dbReference>
<evidence type="ECO:0000256" key="1">
    <source>
        <dbReference type="ARBA" id="ARBA00004240"/>
    </source>
</evidence>
<dbReference type="PANTHER" id="PTHR22984:SF11">
    <property type="entry name" value="AURORA KINASE-RELATED"/>
    <property type="match status" value="1"/>
</dbReference>
<keyword evidence="11" id="KW-0931">ER-Golgi transport</keyword>
<comment type="caution">
    <text evidence="18">The sequence shown here is derived from an EMBL/GenBank/DDBJ whole genome shotgun (WGS) entry which is preliminary data.</text>
</comment>
<feature type="domain" description="Protein kinase" evidence="17">
    <location>
        <begin position="387"/>
        <end position="643"/>
    </location>
</feature>
<keyword evidence="8" id="KW-0418">Kinase</keyword>
<dbReference type="InterPro" id="IPR000719">
    <property type="entry name" value="Prot_kinase_dom"/>
</dbReference>
<dbReference type="PANTHER" id="PTHR22984">
    <property type="entry name" value="SERINE/THREONINE-PROTEIN KINASE PIM"/>
    <property type="match status" value="1"/>
</dbReference>
<evidence type="ECO:0000259" key="17">
    <source>
        <dbReference type="PROSITE" id="PS50011"/>
    </source>
</evidence>
<dbReference type="InterPro" id="IPR008271">
    <property type="entry name" value="Ser/Thr_kinase_AS"/>
</dbReference>
<dbReference type="InterPro" id="IPR024298">
    <property type="entry name" value="Sec16_Sec23-bd"/>
</dbReference>
<feature type="transmembrane region" description="Helical" evidence="16">
    <location>
        <begin position="571"/>
        <end position="589"/>
    </location>
</feature>
<dbReference type="InterPro" id="IPR051138">
    <property type="entry name" value="PIM_Ser/Thr_kinase"/>
</dbReference>
<evidence type="ECO:0000256" key="2">
    <source>
        <dbReference type="ARBA" id="ARBA00005505"/>
    </source>
</evidence>
<feature type="compositionally biased region" description="Acidic residues" evidence="15">
    <location>
        <begin position="70"/>
        <end position="82"/>
    </location>
</feature>
<evidence type="ECO:0000256" key="16">
    <source>
        <dbReference type="SAM" id="Phobius"/>
    </source>
</evidence>
<name>A0AA88T2B6_TACVA</name>
<dbReference type="Gene3D" id="1.10.510.10">
    <property type="entry name" value="Transferase(Phosphotransferase) domain 1"/>
    <property type="match status" value="1"/>
</dbReference>
<dbReference type="GO" id="GO:0005783">
    <property type="term" value="C:endoplasmic reticulum"/>
    <property type="evidence" value="ECO:0007669"/>
    <property type="project" value="UniProtKB-SubCell"/>
</dbReference>
<evidence type="ECO:0000256" key="3">
    <source>
        <dbReference type="ARBA" id="ARBA00012513"/>
    </source>
</evidence>
<keyword evidence="16" id="KW-1133">Transmembrane helix</keyword>